<sequence>MPTGRPNIVLIFMDDMTHWAIGALGNSQVLTPNLDRLVERGCAFSHAVNQGSWSPAVCMPARAMLLTGRSLFHARAAVDAEDCPMLLGEVLAAAGYRTFFTGKWHSPDDWLRRGYQVVGPHATGGMLTSHWFSTAGGAVHSSERWVDAALDFLAGHDGRPEPFFLHLAMHAPHDPRQAPERWLRRYPADDVRLPPNLLPAHPFDQGDRLVRDELLAGFPRTPAEVREHRRQYYAIVSHADEQIGRLLDDLDRRGLAGDTVVVFSGDHGLALGEHGLMGKQSMYDHSVRVPLLVAGPGIPQGLCVDDLVYQASIFPTLCHLAGISVPDSVDFQSLAPAFQGRPVGQRAIFGAYRDLQRLVRTRQWALAAYRPARRLQLFDVRHDPWQTRDLAADPAHTTVRTLLLALLRQLQDEHGDQDGHWTRHWTGTGCPMSPQRPEADPVLQELDR</sequence>
<evidence type="ECO:0000313" key="5">
    <source>
        <dbReference type="EMBL" id="TDE11153.1"/>
    </source>
</evidence>
<keyword evidence="2" id="KW-0378">Hydrolase</keyword>
<dbReference type="PANTHER" id="PTHR45953">
    <property type="entry name" value="IDURONATE 2-SULFATASE"/>
    <property type="match status" value="1"/>
</dbReference>
<proteinExistence type="predicted"/>
<dbReference type="InterPro" id="IPR017850">
    <property type="entry name" value="Alkaline_phosphatase_core_sf"/>
</dbReference>
<feature type="region of interest" description="Disordered" evidence="3">
    <location>
        <begin position="417"/>
        <end position="448"/>
    </location>
</feature>
<dbReference type="CDD" id="cd16155">
    <property type="entry name" value="sulfatase_like"/>
    <property type="match status" value="1"/>
</dbReference>
<dbReference type="EMBL" id="SMKZ01000011">
    <property type="protein sequence ID" value="TDE11153.1"/>
    <property type="molecule type" value="Genomic_DNA"/>
</dbReference>
<dbReference type="Gene3D" id="3.40.720.10">
    <property type="entry name" value="Alkaline Phosphatase, subunit A"/>
    <property type="match status" value="1"/>
</dbReference>
<keyword evidence="6" id="KW-1185">Reference proteome</keyword>
<feature type="domain" description="Sulfatase N-terminal" evidence="4">
    <location>
        <begin position="6"/>
        <end position="323"/>
    </location>
</feature>
<evidence type="ECO:0000256" key="2">
    <source>
        <dbReference type="ARBA" id="ARBA00022801"/>
    </source>
</evidence>
<dbReference type="Pfam" id="PF00884">
    <property type="entry name" value="Sulfatase"/>
    <property type="match status" value="1"/>
</dbReference>
<evidence type="ECO:0000259" key="4">
    <source>
        <dbReference type="Pfam" id="PF00884"/>
    </source>
</evidence>
<dbReference type="AlphaFoldDB" id="A0A4R5DKJ5"/>
<dbReference type="RefSeq" id="WP_131893852.1">
    <property type="nucleotide sequence ID" value="NZ_SMKZ01000011.1"/>
</dbReference>
<accession>A0A4R5DKJ5</accession>
<dbReference type="GO" id="GO:0046872">
    <property type="term" value="F:metal ion binding"/>
    <property type="evidence" value="ECO:0007669"/>
    <property type="project" value="UniProtKB-KW"/>
</dbReference>
<dbReference type="InParanoid" id="A0A4R5DKJ5"/>
<evidence type="ECO:0000313" key="6">
    <source>
        <dbReference type="Proteomes" id="UP000294739"/>
    </source>
</evidence>
<dbReference type="GO" id="GO:0005737">
    <property type="term" value="C:cytoplasm"/>
    <property type="evidence" value="ECO:0007669"/>
    <property type="project" value="TreeGrafter"/>
</dbReference>
<organism evidence="5 6">
    <name type="scientific">Jiangella asiatica</name>
    <dbReference type="NCBI Taxonomy" id="2530372"/>
    <lineage>
        <taxon>Bacteria</taxon>
        <taxon>Bacillati</taxon>
        <taxon>Actinomycetota</taxon>
        <taxon>Actinomycetes</taxon>
        <taxon>Jiangellales</taxon>
        <taxon>Jiangellaceae</taxon>
        <taxon>Jiangella</taxon>
    </lineage>
</organism>
<dbReference type="GO" id="GO:0008484">
    <property type="term" value="F:sulfuric ester hydrolase activity"/>
    <property type="evidence" value="ECO:0007669"/>
    <property type="project" value="TreeGrafter"/>
</dbReference>
<evidence type="ECO:0000256" key="1">
    <source>
        <dbReference type="ARBA" id="ARBA00022723"/>
    </source>
</evidence>
<reference evidence="5 6" key="1">
    <citation type="submission" date="2019-03" db="EMBL/GenBank/DDBJ databases">
        <title>Draft genome sequences of novel Actinobacteria.</title>
        <authorList>
            <person name="Sahin N."/>
            <person name="Ay H."/>
            <person name="Saygin H."/>
        </authorList>
    </citation>
    <scope>NUCLEOTIDE SEQUENCE [LARGE SCALE GENOMIC DNA]</scope>
    <source>
        <strain evidence="5 6">5K138</strain>
    </source>
</reference>
<keyword evidence="1" id="KW-0479">Metal-binding</keyword>
<dbReference type="OrthoDB" id="9777306at2"/>
<protein>
    <submittedName>
        <fullName evidence="5">Sulfatase</fullName>
    </submittedName>
</protein>
<comment type="caution">
    <text evidence="5">The sequence shown here is derived from an EMBL/GenBank/DDBJ whole genome shotgun (WGS) entry which is preliminary data.</text>
</comment>
<dbReference type="Proteomes" id="UP000294739">
    <property type="component" value="Unassembled WGS sequence"/>
</dbReference>
<dbReference type="InterPro" id="IPR000917">
    <property type="entry name" value="Sulfatase_N"/>
</dbReference>
<evidence type="ECO:0000256" key="3">
    <source>
        <dbReference type="SAM" id="MobiDB-lite"/>
    </source>
</evidence>
<dbReference type="PANTHER" id="PTHR45953:SF1">
    <property type="entry name" value="IDURONATE 2-SULFATASE"/>
    <property type="match status" value="1"/>
</dbReference>
<dbReference type="SUPFAM" id="SSF53649">
    <property type="entry name" value="Alkaline phosphatase-like"/>
    <property type="match status" value="1"/>
</dbReference>
<gene>
    <name evidence="5" type="ORF">E1269_09780</name>
</gene>
<name>A0A4R5DKJ5_9ACTN</name>